<protein>
    <recommendedName>
        <fullName evidence="3">EF-hand domain-containing protein</fullName>
    </recommendedName>
</protein>
<dbReference type="InterPro" id="IPR011992">
    <property type="entry name" value="EF-hand-dom_pair"/>
</dbReference>
<proteinExistence type="predicted"/>
<dbReference type="Pfam" id="PF13202">
    <property type="entry name" value="EF-hand_5"/>
    <property type="match status" value="1"/>
</dbReference>
<dbReference type="CDD" id="cd00051">
    <property type="entry name" value="EFh"/>
    <property type="match status" value="1"/>
</dbReference>
<keyword evidence="5" id="KW-1185">Reference proteome</keyword>
<evidence type="ECO:0000313" key="4">
    <source>
        <dbReference type="EMBL" id="KAF5747052.1"/>
    </source>
</evidence>
<gene>
    <name evidence="4" type="ORF">HS088_TW06G01229</name>
</gene>
<feature type="compositionally biased region" description="Basic and acidic residues" evidence="2">
    <location>
        <begin position="96"/>
        <end position="124"/>
    </location>
</feature>
<evidence type="ECO:0000256" key="2">
    <source>
        <dbReference type="SAM" id="MobiDB-lite"/>
    </source>
</evidence>
<sequence>MPFVGMENESVLTEQLRKIFTEHANKDGQMGKEELKKAFRKLGAMFPNWRAQRALQHADADGDGIISISEMDDLVKYAFGLGHKIENLTPASKSYSRRESEEPNRSSFSDKDGQISKEKGHNML</sequence>
<reference evidence="4 5" key="1">
    <citation type="journal article" date="2020" name="Nat. Commun.">
        <title>Genome of Tripterygium wilfordii and identification of cytochrome P450 involved in triptolide biosynthesis.</title>
        <authorList>
            <person name="Tu L."/>
            <person name="Su P."/>
            <person name="Zhang Z."/>
            <person name="Gao L."/>
            <person name="Wang J."/>
            <person name="Hu T."/>
            <person name="Zhou J."/>
            <person name="Zhang Y."/>
            <person name="Zhao Y."/>
            <person name="Liu Y."/>
            <person name="Song Y."/>
            <person name="Tong Y."/>
            <person name="Lu Y."/>
            <person name="Yang J."/>
            <person name="Xu C."/>
            <person name="Jia M."/>
            <person name="Peters R.J."/>
            <person name="Huang L."/>
            <person name="Gao W."/>
        </authorList>
    </citation>
    <scope>NUCLEOTIDE SEQUENCE [LARGE SCALE GENOMIC DNA]</scope>
    <source>
        <strain evidence="5">cv. XIE 37</strain>
        <tissue evidence="4">Leaf</tissue>
    </source>
</reference>
<dbReference type="EMBL" id="JAAARO010000006">
    <property type="protein sequence ID" value="KAF5747052.1"/>
    <property type="molecule type" value="Genomic_DNA"/>
</dbReference>
<dbReference type="GO" id="GO:0005509">
    <property type="term" value="F:calcium ion binding"/>
    <property type="evidence" value="ECO:0007669"/>
    <property type="project" value="InterPro"/>
</dbReference>
<comment type="caution">
    <text evidence="4">The sequence shown here is derived from an EMBL/GenBank/DDBJ whole genome shotgun (WGS) entry which is preliminary data.</text>
</comment>
<dbReference type="Gene3D" id="1.10.238.10">
    <property type="entry name" value="EF-hand"/>
    <property type="match status" value="1"/>
</dbReference>
<dbReference type="PROSITE" id="PS50222">
    <property type="entry name" value="EF_HAND_2"/>
    <property type="match status" value="1"/>
</dbReference>
<evidence type="ECO:0000256" key="1">
    <source>
        <dbReference type="ARBA" id="ARBA00022837"/>
    </source>
</evidence>
<dbReference type="SMART" id="SM00054">
    <property type="entry name" value="EFh"/>
    <property type="match status" value="2"/>
</dbReference>
<dbReference type="PROSITE" id="PS00018">
    <property type="entry name" value="EF_HAND_1"/>
    <property type="match status" value="1"/>
</dbReference>
<evidence type="ECO:0000259" key="3">
    <source>
        <dbReference type="PROSITE" id="PS50222"/>
    </source>
</evidence>
<dbReference type="SUPFAM" id="SSF47473">
    <property type="entry name" value="EF-hand"/>
    <property type="match status" value="1"/>
</dbReference>
<dbReference type="InParanoid" id="A0A7J7DL08"/>
<name>A0A7J7DL08_TRIWF</name>
<organism evidence="4 5">
    <name type="scientific">Tripterygium wilfordii</name>
    <name type="common">Thunder God vine</name>
    <dbReference type="NCBI Taxonomy" id="458696"/>
    <lineage>
        <taxon>Eukaryota</taxon>
        <taxon>Viridiplantae</taxon>
        <taxon>Streptophyta</taxon>
        <taxon>Embryophyta</taxon>
        <taxon>Tracheophyta</taxon>
        <taxon>Spermatophyta</taxon>
        <taxon>Magnoliopsida</taxon>
        <taxon>eudicotyledons</taxon>
        <taxon>Gunneridae</taxon>
        <taxon>Pentapetalae</taxon>
        <taxon>rosids</taxon>
        <taxon>fabids</taxon>
        <taxon>Celastrales</taxon>
        <taxon>Celastraceae</taxon>
        <taxon>Tripterygium</taxon>
    </lineage>
</organism>
<accession>A0A7J7DL08</accession>
<keyword evidence="1" id="KW-0106">Calcium</keyword>
<dbReference type="AlphaFoldDB" id="A0A7J7DL08"/>
<dbReference type="InterPro" id="IPR002048">
    <property type="entry name" value="EF_hand_dom"/>
</dbReference>
<feature type="region of interest" description="Disordered" evidence="2">
    <location>
        <begin position="90"/>
        <end position="124"/>
    </location>
</feature>
<dbReference type="InterPro" id="IPR018247">
    <property type="entry name" value="EF_Hand_1_Ca_BS"/>
</dbReference>
<dbReference type="Proteomes" id="UP000593562">
    <property type="component" value="Unassembled WGS sequence"/>
</dbReference>
<evidence type="ECO:0000313" key="5">
    <source>
        <dbReference type="Proteomes" id="UP000593562"/>
    </source>
</evidence>
<feature type="domain" description="EF-hand" evidence="3">
    <location>
        <begin position="50"/>
        <end position="81"/>
    </location>
</feature>